<dbReference type="GO" id="GO:0031956">
    <property type="term" value="F:medium-chain fatty acid-CoA ligase activity"/>
    <property type="evidence" value="ECO:0007669"/>
    <property type="project" value="TreeGrafter"/>
</dbReference>
<dbReference type="SUPFAM" id="SSF56801">
    <property type="entry name" value="Acetyl-CoA synthetase-like"/>
    <property type="match status" value="1"/>
</dbReference>
<dbReference type="Gene3D" id="3.40.50.12780">
    <property type="entry name" value="N-terminal domain of ligase-like"/>
    <property type="match status" value="1"/>
</dbReference>
<feature type="domain" description="AMP-dependent synthetase/ligase" evidence="1">
    <location>
        <begin position="57"/>
        <end position="246"/>
    </location>
</feature>
<keyword evidence="4" id="KW-1185">Reference proteome</keyword>
<dbReference type="Gene3D" id="3.30.300.30">
    <property type="match status" value="1"/>
</dbReference>
<dbReference type="InterPro" id="IPR025110">
    <property type="entry name" value="AMP-bd_C"/>
</dbReference>
<dbReference type="CDD" id="cd17630">
    <property type="entry name" value="OSB_MenE-like"/>
    <property type="match status" value="1"/>
</dbReference>
<name>A0A7G7CMP6_9CORY</name>
<dbReference type="EC" id="6.2.1.26" evidence="3"/>
<dbReference type="PANTHER" id="PTHR43201">
    <property type="entry name" value="ACYL-COA SYNTHETASE"/>
    <property type="match status" value="1"/>
</dbReference>
<protein>
    <submittedName>
        <fullName evidence="3">O-succinylbenzoate--CoA ligase</fullName>
        <ecNumber evidence="3">6.2.1.26</ecNumber>
    </submittedName>
</protein>
<dbReference type="KEGG" id="cik:H0194_07160"/>
<reference evidence="3 4" key="1">
    <citation type="submission" date="2020-07" db="EMBL/GenBank/DDBJ databases">
        <title>Complete genome and description of Corynebacterium incognita strain Marseille-Q3630 sp. nov.</title>
        <authorList>
            <person name="Boxberger M."/>
        </authorList>
    </citation>
    <scope>NUCLEOTIDE SEQUENCE [LARGE SCALE GENOMIC DNA]</scope>
    <source>
        <strain evidence="3 4">Marseille-Q3630</strain>
    </source>
</reference>
<dbReference type="Proteomes" id="UP000515743">
    <property type="component" value="Chromosome"/>
</dbReference>
<dbReference type="AlphaFoldDB" id="A0A7G7CMP6"/>
<proteinExistence type="predicted"/>
<dbReference type="NCBIfam" id="NF005877">
    <property type="entry name" value="PRK07824.1"/>
    <property type="match status" value="1"/>
</dbReference>
<dbReference type="InterPro" id="IPR000873">
    <property type="entry name" value="AMP-dep_synth/lig_dom"/>
</dbReference>
<dbReference type="InterPro" id="IPR020845">
    <property type="entry name" value="AMP-binding_CS"/>
</dbReference>
<evidence type="ECO:0000259" key="2">
    <source>
        <dbReference type="Pfam" id="PF13193"/>
    </source>
</evidence>
<sequence>MNTILRPLHVDPHDPAGILPALEEAIAGNYAYLPVPGNGPAKAELLRASQRAGADIDSDVALVVPTSGSTGTPKGAMLTAVNLVSSADATHQVLGGPGQWLLAMPAHHIAGIQVLIRSLIAGVDPLCVDVSQGFNVAAFGAAAFELDKTGDRTYTSLAPMQLAKAMDTMQGIDALRTFDAVLVGGAAINPQLRAAAAELGITVVATYGSSETSGGCVYDGRPLPGAQVKLVDGRVHLGGPMIARGYRNAPDHEAFAEPGWFITSDGGQLRDGTLTITGRLDNIINSGGLKLHPENLEQHLLAVKGVRGACVVGLPDARLGHMIVAAYEGDADPGDILIALDDAALPRWQRPKNLLHVDALPLTGPGKVDRQAVKTLFTQ</sequence>
<dbReference type="InterPro" id="IPR045851">
    <property type="entry name" value="AMP-bd_C_sf"/>
</dbReference>
<dbReference type="GO" id="GO:0008756">
    <property type="term" value="F:o-succinylbenzoate-CoA ligase activity"/>
    <property type="evidence" value="ECO:0007669"/>
    <property type="project" value="UniProtKB-EC"/>
</dbReference>
<dbReference type="PANTHER" id="PTHR43201:SF32">
    <property type="entry name" value="2-SUCCINYLBENZOATE--COA LIGASE, CHLOROPLASTIC_PEROXISOMAL"/>
    <property type="match status" value="1"/>
</dbReference>
<dbReference type="PROSITE" id="PS00455">
    <property type="entry name" value="AMP_BINDING"/>
    <property type="match status" value="1"/>
</dbReference>
<dbReference type="InterPro" id="IPR042099">
    <property type="entry name" value="ANL_N_sf"/>
</dbReference>
<keyword evidence="3" id="KW-0436">Ligase</keyword>
<dbReference type="Pfam" id="PF13193">
    <property type="entry name" value="AMP-binding_C"/>
    <property type="match status" value="1"/>
</dbReference>
<accession>A0A7G7CMP6</accession>
<evidence type="ECO:0000313" key="3">
    <source>
        <dbReference type="EMBL" id="QNE88862.1"/>
    </source>
</evidence>
<dbReference type="Pfam" id="PF00501">
    <property type="entry name" value="AMP-binding"/>
    <property type="match status" value="1"/>
</dbReference>
<organism evidence="3 4">
    <name type="scientific">Corynebacterium incognita</name>
    <dbReference type="NCBI Taxonomy" id="2754725"/>
    <lineage>
        <taxon>Bacteria</taxon>
        <taxon>Bacillati</taxon>
        <taxon>Actinomycetota</taxon>
        <taxon>Actinomycetes</taxon>
        <taxon>Mycobacteriales</taxon>
        <taxon>Corynebacteriaceae</taxon>
        <taxon>Corynebacterium</taxon>
    </lineage>
</organism>
<dbReference type="RefSeq" id="WP_185175251.1">
    <property type="nucleotide sequence ID" value="NZ_CP059404.1"/>
</dbReference>
<dbReference type="GO" id="GO:0006631">
    <property type="term" value="P:fatty acid metabolic process"/>
    <property type="evidence" value="ECO:0007669"/>
    <property type="project" value="TreeGrafter"/>
</dbReference>
<feature type="domain" description="AMP-binding enzyme C-terminal" evidence="2">
    <location>
        <begin position="296"/>
        <end position="367"/>
    </location>
</feature>
<gene>
    <name evidence="3" type="ORF">H0194_07160</name>
</gene>
<evidence type="ECO:0000259" key="1">
    <source>
        <dbReference type="Pfam" id="PF00501"/>
    </source>
</evidence>
<evidence type="ECO:0000313" key="4">
    <source>
        <dbReference type="Proteomes" id="UP000515743"/>
    </source>
</evidence>
<dbReference type="EMBL" id="CP059404">
    <property type="protein sequence ID" value="QNE88862.1"/>
    <property type="molecule type" value="Genomic_DNA"/>
</dbReference>